<dbReference type="Gene3D" id="3.40.50.2300">
    <property type="match status" value="2"/>
</dbReference>
<sequence length="371" mass="39238">MQKQSNLPSLFLSAKPASVINSTVKSKTVWRSMMAMTLGVSLATLSGCADKPAAEADEAAATTTKEAKTVAITQIVEHPSLDEIRRGIIEELADSDYIEGQNLTVNFQSAQGNTATAGQIAKQFAGDMPDAIVAISTPSAQTIAASTTTIPIIYTAISDPLAAKLINENNVPTQANLTGLSSQLPIEPPLDLIQKIVPDAKTIGYVYSPGEANSVTVLKQLQEAAPARGLKILEVTANRPTDVAMATRSLQGRADVIYTSLDNNVISAFEAMASAANEMKIPVITSDEFSVRRGATAALGVNDYDFGRVTGKMVYRVLNGDAITDIKPEVMNKLTLYVSPKHAKQQGVTLDSSVIADGINVDETKPSNEAS</sequence>
<dbReference type="EMBL" id="FUGD01000049">
    <property type="protein sequence ID" value="SJM36534.1"/>
    <property type="molecule type" value="Genomic_DNA"/>
</dbReference>
<organism evidence="1 2">
    <name type="scientific">Psychrobacter pasteurii</name>
    <dbReference type="NCBI Taxonomy" id="1945520"/>
    <lineage>
        <taxon>Bacteria</taxon>
        <taxon>Pseudomonadati</taxon>
        <taxon>Pseudomonadota</taxon>
        <taxon>Gammaproteobacteria</taxon>
        <taxon>Moraxellales</taxon>
        <taxon>Moraxellaceae</taxon>
        <taxon>Psychrobacter</taxon>
    </lineage>
</organism>
<evidence type="ECO:0000313" key="2">
    <source>
        <dbReference type="Proteomes" id="UP000188169"/>
    </source>
</evidence>
<dbReference type="PANTHER" id="PTHR35271">
    <property type="entry name" value="ABC TRANSPORTER, SUBSTRATE-BINDING LIPOPROTEIN-RELATED"/>
    <property type="match status" value="1"/>
</dbReference>
<reference evidence="2" key="1">
    <citation type="submission" date="2017-02" db="EMBL/GenBank/DDBJ databases">
        <authorList>
            <person name="Mornico D."/>
        </authorList>
    </citation>
    <scope>NUCLEOTIDE SEQUENCE [LARGE SCALE GENOMIC DNA]</scope>
</reference>
<evidence type="ECO:0000313" key="1">
    <source>
        <dbReference type="EMBL" id="SJM36534.1"/>
    </source>
</evidence>
<dbReference type="SUPFAM" id="SSF53822">
    <property type="entry name" value="Periplasmic binding protein-like I"/>
    <property type="match status" value="1"/>
</dbReference>
<dbReference type="InterPro" id="IPR028082">
    <property type="entry name" value="Peripla_BP_I"/>
</dbReference>
<dbReference type="STRING" id="1945520.A1019T_00495"/>
<name>A0A1R4EDH0_9GAMM</name>
<gene>
    <name evidence="1" type="ORF">A1019T_00495</name>
</gene>
<dbReference type="CDD" id="cd06325">
    <property type="entry name" value="PBP1_ABC_unchar_transporter"/>
    <property type="match status" value="1"/>
</dbReference>
<dbReference type="Pfam" id="PF04392">
    <property type="entry name" value="ABC_sub_bind"/>
    <property type="match status" value="1"/>
</dbReference>
<dbReference type="PANTHER" id="PTHR35271:SF1">
    <property type="entry name" value="ABC TRANSPORTER, SUBSTRATE-BINDING LIPOPROTEIN"/>
    <property type="match status" value="1"/>
</dbReference>
<accession>A0A1R4EDH0</accession>
<dbReference type="InterPro" id="IPR007487">
    <property type="entry name" value="ABC_transpt-TYRBP-like"/>
</dbReference>
<proteinExistence type="predicted"/>
<protein>
    <submittedName>
        <fullName evidence="1">ABC transporter substrate binding protein</fullName>
    </submittedName>
</protein>
<keyword evidence="2" id="KW-1185">Reference proteome</keyword>
<dbReference type="AlphaFoldDB" id="A0A1R4EDH0"/>
<dbReference type="Proteomes" id="UP000188169">
    <property type="component" value="Unassembled WGS sequence"/>
</dbReference>